<evidence type="ECO:0000256" key="2">
    <source>
        <dbReference type="SAM" id="SignalP"/>
    </source>
</evidence>
<proteinExistence type="predicted"/>
<keyword evidence="6" id="KW-1185">Reference proteome</keyword>
<feature type="signal peptide" evidence="2">
    <location>
        <begin position="1"/>
        <end position="19"/>
    </location>
</feature>
<organism evidence="5 6">
    <name type="scientific">Shewanella electrodiphila</name>
    <dbReference type="NCBI Taxonomy" id="934143"/>
    <lineage>
        <taxon>Bacteria</taxon>
        <taxon>Pseudomonadati</taxon>
        <taxon>Pseudomonadota</taxon>
        <taxon>Gammaproteobacteria</taxon>
        <taxon>Alteromonadales</taxon>
        <taxon>Shewanellaceae</taxon>
        <taxon>Shewanella</taxon>
    </lineage>
</organism>
<dbReference type="Pfam" id="PF10531">
    <property type="entry name" value="SLBB"/>
    <property type="match status" value="1"/>
</dbReference>
<dbReference type="PANTHER" id="PTHR33619:SF3">
    <property type="entry name" value="POLYSACCHARIDE EXPORT PROTEIN GFCE-RELATED"/>
    <property type="match status" value="1"/>
</dbReference>
<dbReference type="InterPro" id="IPR019554">
    <property type="entry name" value="Soluble_ligand-bd"/>
</dbReference>
<feature type="domain" description="Soluble ligand binding" evidence="4">
    <location>
        <begin position="102"/>
        <end position="148"/>
    </location>
</feature>
<dbReference type="Gene3D" id="3.30.1950.10">
    <property type="entry name" value="wza like domain"/>
    <property type="match status" value="1"/>
</dbReference>
<evidence type="ECO:0000259" key="3">
    <source>
        <dbReference type="Pfam" id="PF02563"/>
    </source>
</evidence>
<comment type="caution">
    <text evidence="5">The sequence shown here is derived from an EMBL/GenBank/DDBJ whole genome shotgun (WGS) entry which is preliminary data.</text>
</comment>
<evidence type="ECO:0000313" key="5">
    <source>
        <dbReference type="EMBL" id="MCL1046205.1"/>
    </source>
</evidence>
<name>A0ABT0KS98_9GAMM</name>
<dbReference type="InterPro" id="IPR003715">
    <property type="entry name" value="Poly_export_N"/>
</dbReference>
<gene>
    <name evidence="5" type="ORF">L2737_12850</name>
</gene>
<dbReference type="Pfam" id="PF02563">
    <property type="entry name" value="Poly_export"/>
    <property type="match status" value="1"/>
</dbReference>
<protein>
    <submittedName>
        <fullName evidence="5">Polysaccharide export protein</fullName>
    </submittedName>
</protein>
<dbReference type="Proteomes" id="UP001202134">
    <property type="component" value="Unassembled WGS sequence"/>
</dbReference>
<feature type="domain" description="Polysaccharide export protein N-terminal" evidence="3">
    <location>
        <begin position="22"/>
        <end position="96"/>
    </location>
</feature>
<evidence type="ECO:0000259" key="4">
    <source>
        <dbReference type="Pfam" id="PF10531"/>
    </source>
</evidence>
<dbReference type="EMBL" id="JAKIKU010000006">
    <property type="protein sequence ID" value="MCL1046205.1"/>
    <property type="molecule type" value="Genomic_DNA"/>
</dbReference>
<dbReference type="PANTHER" id="PTHR33619">
    <property type="entry name" value="POLYSACCHARIDE EXPORT PROTEIN GFCE-RELATED"/>
    <property type="match status" value="1"/>
</dbReference>
<dbReference type="InterPro" id="IPR049712">
    <property type="entry name" value="Poly_export"/>
</dbReference>
<evidence type="ECO:0000256" key="1">
    <source>
        <dbReference type="ARBA" id="ARBA00022729"/>
    </source>
</evidence>
<accession>A0ABT0KS98</accession>
<dbReference type="Gene3D" id="3.10.560.10">
    <property type="entry name" value="Outer membrane lipoprotein wza domain like"/>
    <property type="match status" value="1"/>
</dbReference>
<evidence type="ECO:0000313" key="6">
    <source>
        <dbReference type="Proteomes" id="UP001202134"/>
    </source>
</evidence>
<feature type="chain" id="PRO_5046153077" evidence="2">
    <location>
        <begin position="20"/>
        <end position="174"/>
    </location>
</feature>
<dbReference type="RefSeq" id="WP_102527057.1">
    <property type="nucleotide sequence ID" value="NZ_JAKIKU010000006.1"/>
</dbReference>
<sequence>MKLVLLLLALVFTSVNAFAENDEDNHRLSAGDTIVIKVYGEEKLTLETRLTNSSTVNYPFLGTLALKGLTVKEVENLIYSGLKGDYFVEPSVYVGIVHYRPFYIHGEVKKPGGYPYQPGMTINQAVALAGGLTERASTDKIFISREGTKTQSESAEIKTKINAGDTVTIEQRFF</sequence>
<keyword evidence="1 2" id="KW-0732">Signal</keyword>
<reference evidence="5 6" key="1">
    <citation type="submission" date="2022-01" db="EMBL/GenBank/DDBJ databases">
        <title>Whole genome-based taxonomy of the Shewanellaceae.</title>
        <authorList>
            <person name="Martin-Rodriguez A.J."/>
        </authorList>
    </citation>
    <scope>NUCLEOTIDE SEQUENCE [LARGE SCALE GENOMIC DNA]</scope>
    <source>
        <strain evidence="5 6">DSM 24955</strain>
    </source>
</reference>